<feature type="compositionally biased region" description="Polar residues" evidence="1">
    <location>
        <begin position="1"/>
        <end position="18"/>
    </location>
</feature>
<accession>A0ABR3N1B0</accession>
<reference evidence="2 3" key="1">
    <citation type="submission" date="2023-09" db="EMBL/GenBank/DDBJ databases">
        <authorList>
            <person name="Wang M."/>
        </authorList>
    </citation>
    <scope>NUCLEOTIDE SEQUENCE [LARGE SCALE GENOMIC DNA]</scope>
    <source>
        <strain evidence="2">GT-2023</strain>
        <tissue evidence="2">Liver</tissue>
    </source>
</reference>
<protein>
    <submittedName>
        <fullName evidence="2">Uncharacterized protein</fullName>
    </submittedName>
</protein>
<evidence type="ECO:0000313" key="2">
    <source>
        <dbReference type="EMBL" id="KAL1270606.1"/>
    </source>
</evidence>
<name>A0ABR3N1B0_9TELE</name>
<feature type="compositionally biased region" description="Basic and acidic residues" evidence="1">
    <location>
        <begin position="64"/>
        <end position="93"/>
    </location>
</feature>
<evidence type="ECO:0000256" key="1">
    <source>
        <dbReference type="SAM" id="MobiDB-lite"/>
    </source>
</evidence>
<feature type="region of interest" description="Disordered" evidence="1">
    <location>
        <begin position="1"/>
        <end position="101"/>
    </location>
</feature>
<organism evidence="2 3">
    <name type="scientific">Cirrhinus molitorella</name>
    <name type="common">mud carp</name>
    <dbReference type="NCBI Taxonomy" id="172907"/>
    <lineage>
        <taxon>Eukaryota</taxon>
        <taxon>Metazoa</taxon>
        <taxon>Chordata</taxon>
        <taxon>Craniata</taxon>
        <taxon>Vertebrata</taxon>
        <taxon>Euteleostomi</taxon>
        <taxon>Actinopterygii</taxon>
        <taxon>Neopterygii</taxon>
        <taxon>Teleostei</taxon>
        <taxon>Ostariophysi</taxon>
        <taxon>Cypriniformes</taxon>
        <taxon>Cyprinidae</taxon>
        <taxon>Labeoninae</taxon>
        <taxon>Labeonini</taxon>
        <taxon>Cirrhinus</taxon>
    </lineage>
</organism>
<sequence>MNPHSLSSATDLFSTPGFNPTAVVSPFSSAQPRTTGLSSACGSIPNVSQQATNSPAWNTTLHSTHKEREGEGESEKFKENKSGRKEEEEKMQITEKAPFVC</sequence>
<dbReference type="Proteomes" id="UP001558613">
    <property type="component" value="Unassembled WGS sequence"/>
</dbReference>
<gene>
    <name evidence="2" type="ORF">QQF64_029622</name>
</gene>
<feature type="compositionally biased region" description="Polar residues" evidence="1">
    <location>
        <begin position="26"/>
        <end position="62"/>
    </location>
</feature>
<proteinExistence type="predicted"/>
<keyword evidence="3" id="KW-1185">Reference proteome</keyword>
<evidence type="ECO:0000313" key="3">
    <source>
        <dbReference type="Proteomes" id="UP001558613"/>
    </source>
</evidence>
<dbReference type="EMBL" id="JAYMGO010000007">
    <property type="protein sequence ID" value="KAL1270606.1"/>
    <property type="molecule type" value="Genomic_DNA"/>
</dbReference>
<comment type="caution">
    <text evidence="2">The sequence shown here is derived from an EMBL/GenBank/DDBJ whole genome shotgun (WGS) entry which is preliminary data.</text>
</comment>